<comment type="caution">
    <text evidence="1">The sequence shown here is derived from an EMBL/GenBank/DDBJ whole genome shotgun (WGS) entry which is preliminary data.</text>
</comment>
<keyword evidence="2" id="KW-1185">Reference proteome</keyword>
<evidence type="ECO:0000313" key="2">
    <source>
        <dbReference type="Proteomes" id="UP000003560"/>
    </source>
</evidence>
<reference evidence="1 2" key="1">
    <citation type="submission" date="2008-10" db="EMBL/GenBank/DDBJ databases">
        <title>Draft genome sequence of Collinsella stercoris (DSM 13279).</title>
        <authorList>
            <person name="Sudarsanam P."/>
            <person name="Ley R."/>
            <person name="Guruge J."/>
            <person name="Turnbaugh P.J."/>
            <person name="Mahowald M."/>
            <person name="Liep D."/>
            <person name="Gordon J."/>
        </authorList>
    </citation>
    <scope>NUCLEOTIDE SEQUENCE [LARGE SCALE GENOMIC DNA]</scope>
    <source>
        <strain evidence="1 2">DSM 13279</strain>
    </source>
</reference>
<dbReference type="AlphaFoldDB" id="B6GB83"/>
<dbReference type="Proteomes" id="UP000003560">
    <property type="component" value="Unassembled WGS sequence"/>
</dbReference>
<organism evidence="1 2">
    <name type="scientific">Collinsella stercoris DSM 13279</name>
    <dbReference type="NCBI Taxonomy" id="445975"/>
    <lineage>
        <taxon>Bacteria</taxon>
        <taxon>Bacillati</taxon>
        <taxon>Actinomycetota</taxon>
        <taxon>Coriobacteriia</taxon>
        <taxon>Coriobacteriales</taxon>
        <taxon>Coriobacteriaceae</taxon>
        <taxon>Collinsella</taxon>
    </lineage>
</organism>
<reference evidence="1 2" key="2">
    <citation type="submission" date="2008-10" db="EMBL/GenBank/DDBJ databases">
        <authorList>
            <person name="Fulton L."/>
            <person name="Clifton S."/>
            <person name="Fulton B."/>
            <person name="Xu J."/>
            <person name="Minx P."/>
            <person name="Pepin K.H."/>
            <person name="Johnson M."/>
            <person name="Thiruvilangam P."/>
            <person name="Bhonagiri V."/>
            <person name="Nash W.E."/>
            <person name="Mardis E.R."/>
            <person name="Wilson R.K."/>
        </authorList>
    </citation>
    <scope>NUCLEOTIDE SEQUENCE [LARGE SCALE GENOMIC DNA]</scope>
    <source>
        <strain evidence="1 2">DSM 13279</strain>
    </source>
</reference>
<gene>
    <name evidence="1" type="ORF">COLSTE_01341</name>
</gene>
<dbReference type="HOGENOM" id="CLU_3078753_0_0_11"/>
<sequence length="52" mass="5753">MSARMNEVVCARKHERGTRARKYERVCLHPQTSTGAPALASRNEAACTLGHE</sequence>
<proteinExistence type="predicted"/>
<dbReference type="EMBL" id="ABXJ01000070">
    <property type="protein sequence ID" value="EEA90447.1"/>
    <property type="molecule type" value="Genomic_DNA"/>
</dbReference>
<evidence type="ECO:0000313" key="1">
    <source>
        <dbReference type="EMBL" id="EEA90447.1"/>
    </source>
</evidence>
<name>B6GB83_9ACTN</name>
<accession>B6GB83</accession>
<protein>
    <submittedName>
        <fullName evidence="1">Uncharacterized protein</fullName>
    </submittedName>
</protein>